<dbReference type="PANTHER" id="PTHR44998">
    <property type="match status" value="1"/>
</dbReference>
<evidence type="ECO:0000256" key="1">
    <source>
        <dbReference type="PROSITE-ProRule" id="PRU00339"/>
    </source>
</evidence>
<dbReference type="EMBL" id="JAEKJA010000020">
    <property type="protein sequence ID" value="MBJ3777717.1"/>
    <property type="molecule type" value="Genomic_DNA"/>
</dbReference>
<accession>A0A934MEN1</accession>
<keyword evidence="3" id="KW-1185">Reference proteome</keyword>
<dbReference type="RefSeq" id="WP_198883624.1">
    <property type="nucleotide sequence ID" value="NZ_JAEKJA010000020.1"/>
</dbReference>
<organism evidence="2 3">
    <name type="scientific">Acuticoccus mangrovi</name>
    <dbReference type="NCBI Taxonomy" id="2796142"/>
    <lineage>
        <taxon>Bacteria</taxon>
        <taxon>Pseudomonadati</taxon>
        <taxon>Pseudomonadota</taxon>
        <taxon>Alphaproteobacteria</taxon>
        <taxon>Hyphomicrobiales</taxon>
        <taxon>Amorphaceae</taxon>
        <taxon>Acuticoccus</taxon>
    </lineage>
</organism>
<dbReference type="Gene3D" id="1.25.40.10">
    <property type="entry name" value="Tetratricopeptide repeat domain"/>
    <property type="match status" value="2"/>
</dbReference>
<evidence type="ECO:0000313" key="3">
    <source>
        <dbReference type="Proteomes" id="UP000609531"/>
    </source>
</evidence>
<comment type="caution">
    <text evidence="2">The sequence shown here is derived from an EMBL/GenBank/DDBJ whole genome shotgun (WGS) entry which is preliminary data.</text>
</comment>
<evidence type="ECO:0000313" key="2">
    <source>
        <dbReference type="EMBL" id="MBJ3777717.1"/>
    </source>
</evidence>
<sequence length="557" mass="60936">MLTTLVGFIGGIILLVAAVVVVADAASGMRVVVDPIGIPTKLKQMGYSEEVAAIRLYDHLQSAYVAAGLGGEYIDILPRRETFDFEIPSTGVGVFRLSNWISETLIGNRIRVSGEFVCMNEACHPNNLDFRLRVRTRSMVQLVTIENNFGAFPDDLLQKAADRALRHISLTAWTAYSLGQGRVGEVRQELQSLLHPESRDLLHALHHLAIITANEGDFEESLLYYDRAARKARATSTIAYASVLNSWGITLYTMGRTEDAITKLKRATLIAPFDEIPSNSLGYVYRMSGHLDAALIQFKRSLKRNPHSPIVLYNLAECMSRAGDEAAASDYFRRAFEADSSFAPAMSGLGALLFKRARQNGEDYTDSIALLERALQVDPDSANAMNTLARVLMAAGKTDEAIALYAKASAVKPRNSATLINWRAALRLTPDYTTAVERVVQSLAVDATLSVAYFHWGEAMALTNQPVNAVEMFIKTLELDPTQTDALNALMALATGEPASAGVRRAVLAYKERLDASGAPGEAIQRIRTHLLGLSQYFEQNPLPKEVTAQADVPATQ</sequence>
<dbReference type="Proteomes" id="UP000609531">
    <property type="component" value="Unassembled WGS sequence"/>
</dbReference>
<feature type="repeat" description="TPR" evidence="1">
    <location>
        <begin position="275"/>
        <end position="308"/>
    </location>
</feature>
<dbReference type="SUPFAM" id="SSF48452">
    <property type="entry name" value="TPR-like"/>
    <property type="match status" value="3"/>
</dbReference>
<dbReference type="InterPro" id="IPR019734">
    <property type="entry name" value="TPR_rpt"/>
</dbReference>
<dbReference type="PROSITE" id="PS50005">
    <property type="entry name" value="TPR"/>
    <property type="match status" value="3"/>
</dbReference>
<dbReference type="Pfam" id="PF13432">
    <property type="entry name" value="TPR_16"/>
    <property type="match status" value="1"/>
</dbReference>
<feature type="repeat" description="TPR" evidence="1">
    <location>
        <begin position="450"/>
        <end position="483"/>
    </location>
</feature>
<gene>
    <name evidence="2" type="ORF">JCR33_18570</name>
</gene>
<keyword evidence="1" id="KW-0802">TPR repeat</keyword>
<dbReference type="InterPro" id="IPR011990">
    <property type="entry name" value="TPR-like_helical_dom_sf"/>
</dbReference>
<dbReference type="PANTHER" id="PTHR44998:SF1">
    <property type="entry name" value="UDP-N-ACETYLGLUCOSAMINE--PEPTIDE N-ACETYLGLUCOSAMINYLTRANSFERASE 110 KDA SUBUNIT"/>
    <property type="match status" value="1"/>
</dbReference>
<dbReference type="AlphaFoldDB" id="A0A934MEN1"/>
<protein>
    <submittedName>
        <fullName evidence="2">Tetratricopeptide repeat protein</fullName>
    </submittedName>
</protein>
<feature type="repeat" description="TPR" evidence="1">
    <location>
        <begin position="382"/>
        <end position="415"/>
    </location>
</feature>
<proteinExistence type="predicted"/>
<reference evidence="2" key="1">
    <citation type="submission" date="2020-12" db="EMBL/GenBank/DDBJ databases">
        <title>Bacterial taxonomy.</title>
        <authorList>
            <person name="Pan X."/>
        </authorList>
    </citation>
    <scope>NUCLEOTIDE SEQUENCE</scope>
    <source>
        <strain evidence="2">B2012</strain>
    </source>
</reference>
<name>A0A934MEN1_9HYPH</name>
<dbReference type="Pfam" id="PF14559">
    <property type="entry name" value="TPR_19"/>
    <property type="match status" value="1"/>
</dbReference>
<dbReference type="SMART" id="SM00028">
    <property type="entry name" value="TPR"/>
    <property type="match status" value="7"/>
</dbReference>